<gene>
    <name evidence="2" type="ORF">E2C01_095822</name>
</gene>
<comment type="caution">
    <text evidence="2">The sequence shown here is derived from an EMBL/GenBank/DDBJ whole genome shotgun (WGS) entry which is preliminary data.</text>
</comment>
<evidence type="ECO:0000313" key="3">
    <source>
        <dbReference type="Proteomes" id="UP000324222"/>
    </source>
</evidence>
<dbReference type="EMBL" id="VSRR010122552">
    <property type="protein sequence ID" value="MPD00356.1"/>
    <property type="molecule type" value="Genomic_DNA"/>
</dbReference>
<feature type="region of interest" description="Disordered" evidence="1">
    <location>
        <begin position="46"/>
        <end position="74"/>
    </location>
</feature>
<protein>
    <submittedName>
        <fullName evidence="2">Uncharacterized protein</fullName>
    </submittedName>
</protein>
<proteinExistence type="predicted"/>
<accession>A0A5B7K0E8</accession>
<dbReference type="Proteomes" id="UP000324222">
    <property type="component" value="Unassembled WGS sequence"/>
</dbReference>
<sequence>MCAGHRMLRLKSTLHYGNNLIEQPGIGRSKIARKVLDFRRADVEGLKKEGQVSPRKEVKERKFDDKSRKMCKER</sequence>
<evidence type="ECO:0000256" key="1">
    <source>
        <dbReference type="SAM" id="MobiDB-lite"/>
    </source>
</evidence>
<evidence type="ECO:0000313" key="2">
    <source>
        <dbReference type="EMBL" id="MPD00356.1"/>
    </source>
</evidence>
<name>A0A5B7K0E8_PORTR</name>
<keyword evidence="3" id="KW-1185">Reference proteome</keyword>
<reference evidence="2 3" key="1">
    <citation type="submission" date="2019-05" db="EMBL/GenBank/DDBJ databases">
        <title>Another draft genome of Portunus trituberculatus and its Hox gene families provides insights of decapod evolution.</title>
        <authorList>
            <person name="Jeong J.-H."/>
            <person name="Song I."/>
            <person name="Kim S."/>
            <person name="Choi T."/>
            <person name="Kim D."/>
            <person name="Ryu S."/>
            <person name="Kim W."/>
        </authorList>
    </citation>
    <scope>NUCLEOTIDE SEQUENCE [LARGE SCALE GENOMIC DNA]</scope>
    <source>
        <tissue evidence="2">Muscle</tissue>
    </source>
</reference>
<dbReference type="AlphaFoldDB" id="A0A5B7K0E8"/>
<organism evidence="2 3">
    <name type="scientific">Portunus trituberculatus</name>
    <name type="common">Swimming crab</name>
    <name type="synonym">Neptunus trituberculatus</name>
    <dbReference type="NCBI Taxonomy" id="210409"/>
    <lineage>
        <taxon>Eukaryota</taxon>
        <taxon>Metazoa</taxon>
        <taxon>Ecdysozoa</taxon>
        <taxon>Arthropoda</taxon>
        <taxon>Crustacea</taxon>
        <taxon>Multicrustacea</taxon>
        <taxon>Malacostraca</taxon>
        <taxon>Eumalacostraca</taxon>
        <taxon>Eucarida</taxon>
        <taxon>Decapoda</taxon>
        <taxon>Pleocyemata</taxon>
        <taxon>Brachyura</taxon>
        <taxon>Eubrachyura</taxon>
        <taxon>Portunoidea</taxon>
        <taxon>Portunidae</taxon>
        <taxon>Portuninae</taxon>
        <taxon>Portunus</taxon>
    </lineage>
</organism>